<organism evidence="3 4">
    <name type="scientific">Acinetobacter pittii</name>
    <name type="common">Acinetobacter genomosp. 3</name>
    <dbReference type="NCBI Taxonomy" id="48296"/>
    <lineage>
        <taxon>Bacteria</taxon>
        <taxon>Pseudomonadati</taxon>
        <taxon>Pseudomonadota</taxon>
        <taxon>Gammaproteobacteria</taxon>
        <taxon>Moraxellales</taxon>
        <taxon>Moraxellaceae</taxon>
        <taxon>Acinetobacter</taxon>
        <taxon>Acinetobacter calcoaceticus/baumannii complex</taxon>
    </lineage>
</organism>
<dbReference type="SUPFAM" id="SSF56529">
    <property type="entry name" value="FAH"/>
    <property type="match status" value="1"/>
</dbReference>
<name>A0A242U1M0_ACIPI</name>
<dbReference type="Pfam" id="PF18288">
    <property type="entry name" value="FAA_hydro_N_2"/>
    <property type="match status" value="1"/>
</dbReference>
<feature type="domain" description="Fumarylacetoacetase N-terminal" evidence="2">
    <location>
        <begin position="1"/>
        <end position="78"/>
    </location>
</feature>
<evidence type="ECO:0000313" key="3">
    <source>
        <dbReference type="EMBL" id="OTU25983.1"/>
    </source>
</evidence>
<protein>
    <submittedName>
        <fullName evidence="3">Fumarylacetoacetate hydrolase</fullName>
    </submittedName>
</protein>
<dbReference type="Proteomes" id="UP000195162">
    <property type="component" value="Unassembled WGS sequence"/>
</dbReference>
<dbReference type="GO" id="GO:0016787">
    <property type="term" value="F:hydrolase activity"/>
    <property type="evidence" value="ECO:0007669"/>
    <property type="project" value="UniProtKB-KW"/>
</dbReference>
<sequence>MKFATLKNGTRDGQLVFVSRDLKFARPIPEFAQTMLQLLEQWDEWENELYEAYELFNDNPDQNGFVFDTQKTLAPLPRCYQFVDGSAFLNHGRIMKEAYKIKNEEPEGIPILIQRQSDDFRSGVDDYAFPSTRDLCDFEAEFAVAVSDIPMGSSKDTIKSSIKLVMILNDVSMRGILNREIKMGFGFIQAKTATIFAPVAVTPDELGKAWENEKIALNIEVKRNDHWFGAPNGKEMDYSFSDLISHLVYNRNIKAGTIIGSGTVSNKDAKHTGSACLAEKIALEVIEHGAAKSEFIQYGETIEINVFDKSKKSIFGAIKTKFIPCS</sequence>
<reference evidence="3 4" key="1">
    <citation type="submission" date="2017-05" db="EMBL/GenBank/DDBJ databases">
        <authorList>
            <person name="Song R."/>
            <person name="Chenine A.L."/>
            <person name="Ruprecht R.M."/>
        </authorList>
    </citation>
    <scope>NUCLEOTIDE SEQUENCE [LARGE SCALE GENOMIC DNA]</scope>
    <source>
        <strain evidence="3 4">ARLG1955</strain>
    </source>
</reference>
<dbReference type="AlphaFoldDB" id="A0A242U1M0"/>
<dbReference type="InterPro" id="IPR011234">
    <property type="entry name" value="Fumarylacetoacetase-like_C"/>
</dbReference>
<dbReference type="Gene3D" id="3.90.850.10">
    <property type="entry name" value="Fumarylacetoacetase-like, C-terminal domain"/>
    <property type="match status" value="1"/>
</dbReference>
<dbReference type="InterPro" id="IPR041072">
    <property type="entry name" value="FAA_hydro_N"/>
</dbReference>
<keyword evidence="3" id="KW-0378">Hydrolase</keyword>
<evidence type="ECO:0000313" key="4">
    <source>
        <dbReference type="Proteomes" id="UP000195162"/>
    </source>
</evidence>
<accession>A0A242U1M0</accession>
<gene>
    <name evidence="3" type="ORF">CAT59_17395</name>
</gene>
<dbReference type="InterPro" id="IPR036663">
    <property type="entry name" value="Fumarylacetoacetase_C_sf"/>
</dbReference>
<dbReference type="PANTHER" id="PTHR43211">
    <property type="entry name" value="FUMARYLACETOACETATE HYDROLASE"/>
    <property type="match status" value="1"/>
</dbReference>
<evidence type="ECO:0000259" key="1">
    <source>
        <dbReference type="Pfam" id="PF01557"/>
    </source>
</evidence>
<evidence type="ECO:0000259" key="2">
    <source>
        <dbReference type="Pfam" id="PF18288"/>
    </source>
</evidence>
<feature type="domain" description="Fumarylacetoacetase-like C-terminal" evidence="1">
    <location>
        <begin position="83"/>
        <end position="313"/>
    </location>
</feature>
<proteinExistence type="predicted"/>
<dbReference type="Pfam" id="PF01557">
    <property type="entry name" value="FAA_hydrolase"/>
    <property type="match status" value="1"/>
</dbReference>
<comment type="caution">
    <text evidence="3">The sequence shown here is derived from an EMBL/GenBank/DDBJ whole genome shotgun (WGS) entry which is preliminary data.</text>
</comment>
<dbReference type="RefSeq" id="WP_086376294.1">
    <property type="nucleotide sequence ID" value="NZ_JADVOL010000007.1"/>
</dbReference>
<dbReference type="PANTHER" id="PTHR43211:SF1">
    <property type="entry name" value="BLL6422 PROTEIN"/>
    <property type="match status" value="1"/>
</dbReference>
<dbReference type="EMBL" id="NGIR01000032">
    <property type="protein sequence ID" value="OTU25983.1"/>
    <property type="molecule type" value="Genomic_DNA"/>
</dbReference>